<feature type="signal peptide" evidence="1">
    <location>
        <begin position="1"/>
        <end position="22"/>
    </location>
</feature>
<accession>A0ABQ6F8V9</accession>
<evidence type="ECO:0000313" key="3">
    <source>
        <dbReference type="Proteomes" id="UP001157167"/>
    </source>
</evidence>
<reference evidence="3" key="1">
    <citation type="journal article" date="2019" name="Int. J. Syst. Evol. Microbiol.">
        <title>The Global Catalogue of Microorganisms (GCM) 10K type strain sequencing project: providing services to taxonomists for standard genome sequencing and annotation.</title>
        <authorList>
            <consortium name="The Broad Institute Genomics Platform"/>
            <consortium name="The Broad Institute Genome Sequencing Center for Infectious Disease"/>
            <person name="Wu L."/>
            <person name="Ma J."/>
        </authorList>
    </citation>
    <scope>NUCLEOTIDE SEQUENCE [LARGE SCALE GENOMIC DNA]</scope>
    <source>
        <strain evidence="3">NBRC 102407</strain>
    </source>
</reference>
<proteinExistence type="predicted"/>
<dbReference type="Proteomes" id="UP001157167">
    <property type="component" value="Unassembled WGS sequence"/>
</dbReference>
<gene>
    <name evidence="2" type="ORF">GCM10007933_14710</name>
</gene>
<dbReference type="EMBL" id="BSPX01000017">
    <property type="protein sequence ID" value="GLT22015.1"/>
    <property type="molecule type" value="Genomic_DNA"/>
</dbReference>
<keyword evidence="1" id="KW-0732">Signal</keyword>
<sequence length="153" mass="15957">MFCLRNLLVFLAASLISVVALADPLSQTKHQRIMGLAAEQGQNSVTVVSIEEANNALATMLMVGALNSGVPSGNSGVVRQFFEGKFKVKVLGVVGDDDALTAATVARALEDVKGKAVSDVSLLVVLDDEAQRSRLADLAAAAGVRLVLAPLQR</sequence>
<protein>
    <submittedName>
        <fullName evidence="2">Uncharacterized protein</fullName>
    </submittedName>
</protein>
<evidence type="ECO:0000313" key="2">
    <source>
        <dbReference type="EMBL" id="GLT22015.1"/>
    </source>
</evidence>
<organism evidence="2 3">
    <name type="scientific">Zoogloea oryzae</name>
    <dbReference type="NCBI Taxonomy" id="310767"/>
    <lineage>
        <taxon>Bacteria</taxon>
        <taxon>Pseudomonadati</taxon>
        <taxon>Pseudomonadota</taxon>
        <taxon>Betaproteobacteria</taxon>
        <taxon>Rhodocyclales</taxon>
        <taxon>Zoogloeaceae</taxon>
        <taxon>Zoogloea</taxon>
    </lineage>
</organism>
<keyword evidence="3" id="KW-1185">Reference proteome</keyword>
<feature type="chain" id="PRO_5046970981" evidence="1">
    <location>
        <begin position="23"/>
        <end position="153"/>
    </location>
</feature>
<evidence type="ECO:0000256" key="1">
    <source>
        <dbReference type="SAM" id="SignalP"/>
    </source>
</evidence>
<comment type="caution">
    <text evidence="2">The sequence shown here is derived from an EMBL/GenBank/DDBJ whole genome shotgun (WGS) entry which is preliminary data.</text>
</comment>
<name>A0ABQ6F8V9_9RHOO</name>